<keyword evidence="2" id="KW-0812">Transmembrane</keyword>
<feature type="transmembrane region" description="Helical" evidence="2">
    <location>
        <begin position="432"/>
        <end position="451"/>
    </location>
</feature>
<feature type="transmembrane region" description="Helical" evidence="2">
    <location>
        <begin position="350"/>
        <end position="369"/>
    </location>
</feature>
<reference evidence="4" key="1">
    <citation type="journal article" date="2021" name="Proc. Natl. Acad. Sci. U.S.A.">
        <title>A Catalog of Tens of Thousands of Viruses from Human Metagenomes Reveals Hidden Associations with Chronic Diseases.</title>
        <authorList>
            <person name="Tisza M.J."/>
            <person name="Buck C.B."/>
        </authorList>
    </citation>
    <scope>NUCLEOTIDE SEQUENCE</scope>
    <source>
        <strain evidence="4">Ctu3o5</strain>
    </source>
</reference>
<keyword evidence="1" id="KW-1245">Viral tail assembly</keyword>
<proteinExistence type="predicted"/>
<evidence type="ECO:0000256" key="1">
    <source>
        <dbReference type="ARBA" id="ARBA00022465"/>
    </source>
</evidence>
<evidence type="ECO:0000256" key="2">
    <source>
        <dbReference type="SAM" id="Phobius"/>
    </source>
</evidence>
<accession>A0A8S5U1J8</accession>
<keyword evidence="1" id="KW-1188">Viral release from host cell</keyword>
<feature type="transmembrane region" description="Helical" evidence="2">
    <location>
        <begin position="457"/>
        <end position="477"/>
    </location>
</feature>
<feature type="transmembrane region" description="Helical" evidence="2">
    <location>
        <begin position="405"/>
        <end position="423"/>
    </location>
</feature>
<dbReference type="GO" id="GO:0098003">
    <property type="term" value="P:viral tail assembly"/>
    <property type="evidence" value="ECO:0007669"/>
    <property type="project" value="UniProtKB-KW"/>
</dbReference>
<sequence>MASNELTLVIKGNSSQLVSALSKAGLAVDNFTNKSSSSSDKTKNAFSGISGAVTVAAGNLISAGIHKSFDMISSSVDGAIRRVDILNNFPKVMSNLGISADASKKAIARMSDELKGLPTSLDSAAMSVQRLTSKNGDVGKSTDMFLALNNAILAGGAPMDIQATAIEQISQAYAKGRPDMIEWRSLQSAMPAQLKQISKAFFQNGAAIDKYLEKAREYAKNNPMSSTGKELVEQLEAVKNGTGDMTTALGTSMRTGIVSMDEFMDTITKLNTEGVDGFQNFKDQAKNSTGGIQTSIENMKTAVVRGVSKIIGAIGGGNITGAVSGFGSGIEKMLGAIAGLINFVKDNSTVFTVIAVAVGIFAGAVITYNTAVSLASAASKAWTVATQVATGVQWLFNAALNANPLAIVAVALAAVTAGLVWFFTQTQVGQDIWNGFVGVLSSTITSIGQWFGGLWNGIVGVFGGAAGWFSGVFQGAWNAIVGVFSRMPGFFGGVWNTVAGMFGKIGSFVGNSVGGAVKGAVNGALGMVERMANGFINTINGAIGLINKIPGVHIGNISQLHIPRLATGGIVPPTNGGSIIYAGDGGQNEWVVPESKMASLVAQINKRTNGDVGGLTKHIVVNNTYNVRDKVDAQMVASDLGYLLSQA</sequence>
<keyword evidence="2" id="KW-1133">Transmembrane helix</keyword>
<protein>
    <submittedName>
        <fullName evidence="4">Tail tape measure</fullName>
    </submittedName>
</protein>
<dbReference type="NCBIfam" id="TIGR02675">
    <property type="entry name" value="tape_meas_nterm"/>
    <property type="match status" value="1"/>
</dbReference>
<dbReference type="EMBL" id="BK015984">
    <property type="protein sequence ID" value="DAF88329.1"/>
    <property type="molecule type" value="Genomic_DNA"/>
</dbReference>
<organism evidence="4">
    <name type="scientific">Myoviridae sp. ctu3o5</name>
    <dbReference type="NCBI Taxonomy" id="2825198"/>
    <lineage>
        <taxon>Viruses</taxon>
        <taxon>Duplodnaviria</taxon>
        <taxon>Heunggongvirae</taxon>
        <taxon>Uroviricota</taxon>
        <taxon>Caudoviricetes</taxon>
    </lineage>
</organism>
<keyword evidence="2" id="KW-0472">Membrane</keyword>
<dbReference type="Pfam" id="PF20155">
    <property type="entry name" value="TMP_3"/>
    <property type="match status" value="1"/>
</dbReference>
<name>A0A8S5U1J8_9CAUD</name>
<dbReference type="InterPro" id="IPR013491">
    <property type="entry name" value="Tape_meas_N"/>
</dbReference>
<evidence type="ECO:0000313" key="4">
    <source>
        <dbReference type="EMBL" id="DAF88329.1"/>
    </source>
</evidence>
<feature type="domain" description="Tape measure protein N-terminal" evidence="3">
    <location>
        <begin position="78"/>
        <end position="201"/>
    </location>
</feature>
<evidence type="ECO:0000259" key="3">
    <source>
        <dbReference type="Pfam" id="PF20155"/>
    </source>
</evidence>